<reference evidence="1 2" key="1">
    <citation type="journal article" date="2019" name="Sci. Rep.">
        <title>Orb-weaving spider Araneus ventricosus genome elucidates the spidroin gene catalogue.</title>
        <authorList>
            <person name="Kono N."/>
            <person name="Nakamura H."/>
            <person name="Ohtoshi R."/>
            <person name="Moran D.A.P."/>
            <person name="Shinohara A."/>
            <person name="Yoshida Y."/>
            <person name="Fujiwara M."/>
            <person name="Mori M."/>
            <person name="Tomita M."/>
            <person name="Arakawa K."/>
        </authorList>
    </citation>
    <scope>NUCLEOTIDE SEQUENCE [LARGE SCALE GENOMIC DNA]</scope>
</reference>
<name>A0A4Y2WCP1_ARAVE</name>
<evidence type="ECO:0000313" key="2">
    <source>
        <dbReference type="Proteomes" id="UP000499080"/>
    </source>
</evidence>
<sequence length="95" mass="10772">MLMQHVVENPFHLEFFPENRGSGSDEHGERFRQDISNMGARYQGKWNPKMLADNCWTLKIDIPQAKHSRQASIQESEVLSVNEISTEVTSGSGLP</sequence>
<evidence type="ECO:0000313" key="1">
    <source>
        <dbReference type="EMBL" id="GBO34262.1"/>
    </source>
</evidence>
<gene>
    <name evidence="1" type="ORF">AVEN_258120_1</name>
</gene>
<keyword evidence="2" id="KW-1185">Reference proteome</keyword>
<dbReference type="AlphaFoldDB" id="A0A4Y2WCP1"/>
<dbReference type="EMBL" id="BGPR01058063">
    <property type="protein sequence ID" value="GBO34262.1"/>
    <property type="molecule type" value="Genomic_DNA"/>
</dbReference>
<dbReference type="OrthoDB" id="6721348at2759"/>
<dbReference type="PANTHER" id="PTHR46114">
    <property type="entry name" value="APPLE DOMAIN-CONTAINING PROTEIN"/>
    <property type="match status" value="1"/>
</dbReference>
<protein>
    <submittedName>
        <fullName evidence="1">Uncharacterized protein</fullName>
    </submittedName>
</protein>
<organism evidence="1 2">
    <name type="scientific">Araneus ventricosus</name>
    <name type="common">Orbweaver spider</name>
    <name type="synonym">Epeira ventricosa</name>
    <dbReference type="NCBI Taxonomy" id="182803"/>
    <lineage>
        <taxon>Eukaryota</taxon>
        <taxon>Metazoa</taxon>
        <taxon>Ecdysozoa</taxon>
        <taxon>Arthropoda</taxon>
        <taxon>Chelicerata</taxon>
        <taxon>Arachnida</taxon>
        <taxon>Araneae</taxon>
        <taxon>Araneomorphae</taxon>
        <taxon>Entelegynae</taxon>
        <taxon>Araneoidea</taxon>
        <taxon>Araneidae</taxon>
        <taxon>Araneus</taxon>
    </lineage>
</organism>
<comment type="caution">
    <text evidence="1">The sequence shown here is derived from an EMBL/GenBank/DDBJ whole genome shotgun (WGS) entry which is preliminary data.</text>
</comment>
<dbReference type="Proteomes" id="UP000499080">
    <property type="component" value="Unassembled WGS sequence"/>
</dbReference>
<accession>A0A4Y2WCP1</accession>
<proteinExistence type="predicted"/>
<dbReference type="PANTHER" id="PTHR46114:SF1">
    <property type="entry name" value="ZAD DOMAIN-CONTAINING PROTEIN"/>
    <property type="match status" value="1"/>
</dbReference>